<organism evidence="1 3">
    <name type="scientific">Dreissena polymorpha</name>
    <name type="common">Zebra mussel</name>
    <name type="synonym">Mytilus polymorpha</name>
    <dbReference type="NCBI Taxonomy" id="45954"/>
    <lineage>
        <taxon>Eukaryota</taxon>
        <taxon>Metazoa</taxon>
        <taxon>Spiralia</taxon>
        <taxon>Lophotrochozoa</taxon>
        <taxon>Mollusca</taxon>
        <taxon>Bivalvia</taxon>
        <taxon>Autobranchia</taxon>
        <taxon>Heteroconchia</taxon>
        <taxon>Euheterodonta</taxon>
        <taxon>Imparidentia</taxon>
        <taxon>Neoheterodontei</taxon>
        <taxon>Myida</taxon>
        <taxon>Dreissenoidea</taxon>
        <taxon>Dreissenidae</taxon>
        <taxon>Dreissena</taxon>
    </lineage>
</organism>
<dbReference type="EMBL" id="JAIWYP010000008">
    <property type="protein sequence ID" value="KAH3780834.1"/>
    <property type="molecule type" value="Genomic_DNA"/>
</dbReference>
<comment type="caution">
    <text evidence="1">The sequence shown here is derived from an EMBL/GenBank/DDBJ whole genome shotgun (WGS) entry which is preliminary data.</text>
</comment>
<dbReference type="Proteomes" id="UP000828390">
    <property type="component" value="Unassembled WGS sequence"/>
</dbReference>
<reference evidence="1" key="1">
    <citation type="journal article" date="2019" name="bioRxiv">
        <title>The Genome of the Zebra Mussel, Dreissena polymorpha: A Resource for Invasive Species Research.</title>
        <authorList>
            <person name="McCartney M.A."/>
            <person name="Auch B."/>
            <person name="Kono T."/>
            <person name="Mallez S."/>
            <person name="Zhang Y."/>
            <person name="Obille A."/>
            <person name="Becker A."/>
            <person name="Abrahante J.E."/>
            <person name="Garbe J."/>
            <person name="Badalamenti J.P."/>
            <person name="Herman A."/>
            <person name="Mangelson H."/>
            <person name="Liachko I."/>
            <person name="Sullivan S."/>
            <person name="Sone E.D."/>
            <person name="Koren S."/>
            <person name="Silverstein K.A.T."/>
            <person name="Beckman K.B."/>
            <person name="Gohl D.M."/>
        </authorList>
    </citation>
    <scope>NUCLEOTIDE SEQUENCE</scope>
    <source>
        <strain evidence="1">Duluth1</strain>
        <tissue evidence="1">Whole animal</tissue>
    </source>
</reference>
<dbReference type="AlphaFoldDB" id="A0A9D3YNR1"/>
<dbReference type="Gene3D" id="3.30.420.10">
    <property type="entry name" value="Ribonuclease H-like superfamily/Ribonuclease H"/>
    <property type="match status" value="1"/>
</dbReference>
<dbReference type="GO" id="GO:0003676">
    <property type="term" value="F:nucleic acid binding"/>
    <property type="evidence" value="ECO:0007669"/>
    <property type="project" value="InterPro"/>
</dbReference>
<evidence type="ECO:0000313" key="3">
    <source>
        <dbReference type="Proteomes" id="UP000828390"/>
    </source>
</evidence>
<proteinExistence type="predicted"/>
<reference evidence="1" key="2">
    <citation type="submission" date="2020-11" db="EMBL/GenBank/DDBJ databases">
        <authorList>
            <person name="McCartney M.A."/>
            <person name="Auch B."/>
            <person name="Kono T."/>
            <person name="Mallez S."/>
            <person name="Becker A."/>
            <person name="Gohl D.M."/>
            <person name="Silverstein K.A.T."/>
            <person name="Koren S."/>
            <person name="Bechman K.B."/>
            <person name="Herman A."/>
            <person name="Abrahante J.E."/>
            <person name="Garbe J."/>
        </authorList>
    </citation>
    <scope>NUCLEOTIDE SEQUENCE</scope>
    <source>
        <strain evidence="1">Duluth1</strain>
        <tissue evidence="1">Whole animal</tissue>
    </source>
</reference>
<protein>
    <submittedName>
        <fullName evidence="1">Uncharacterized protein</fullName>
    </submittedName>
</protein>
<dbReference type="EMBL" id="JAIWYP010000015">
    <property type="protein sequence ID" value="KAH3703947.1"/>
    <property type="molecule type" value="Genomic_DNA"/>
</dbReference>
<gene>
    <name evidence="1" type="ORF">DPMN_078999</name>
    <name evidence="2" type="ORF">DPMN_158656</name>
</gene>
<accession>A0A9D3YNR1</accession>
<dbReference type="InterPro" id="IPR036397">
    <property type="entry name" value="RNaseH_sf"/>
</dbReference>
<name>A0A9D3YNR1_DREPO</name>
<keyword evidence="3" id="KW-1185">Reference proteome</keyword>
<sequence length="73" mass="7863">MVTSFLAGEQTSWDLHLGSLAGAYRATPHEATGFSPNMMVTGREVRLQADIIYADPSSGGSTEMRNITTMQQA</sequence>
<evidence type="ECO:0000313" key="1">
    <source>
        <dbReference type="EMBL" id="KAH3703947.1"/>
    </source>
</evidence>
<evidence type="ECO:0000313" key="2">
    <source>
        <dbReference type="EMBL" id="KAH3780834.1"/>
    </source>
</evidence>